<dbReference type="RefSeq" id="WP_341415161.1">
    <property type="nucleotide sequence ID" value="NZ_JBBPCC010000004.1"/>
</dbReference>
<name>A0ABU9DGV0_9BACL</name>
<dbReference type="Pfam" id="PF00496">
    <property type="entry name" value="SBP_bac_5"/>
    <property type="match status" value="1"/>
</dbReference>
<dbReference type="Gene3D" id="3.10.105.10">
    <property type="entry name" value="Dipeptide-binding Protein, Domain 3"/>
    <property type="match status" value="1"/>
</dbReference>
<evidence type="ECO:0000259" key="3">
    <source>
        <dbReference type="Pfam" id="PF12793"/>
    </source>
</evidence>
<dbReference type="InterPro" id="IPR000914">
    <property type="entry name" value="SBP_5_dom"/>
</dbReference>
<proteinExistence type="predicted"/>
<feature type="domain" description="Solute-binding protein family 5" evidence="2">
    <location>
        <begin position="175"/>
        <end position="510"/>
    </location>
</feature>
<evidence type="ECO:0000313" key="5">
    <source>
        <dbReference type="Proteomes" id="UP001469365"/>
    </source>
</evidence>
<dbReference type="SUPFAM" id="SSF53850">
    <property type="entry name" value="Periplasmic binding protein-like II"/>
    <property type="match status" value="1"/>
</dbReference>
<feature type="domain" description="Transcriptional regulator SgrR N-terminal HTH" evidence="3">
    <location>
        <begin position="2"/>
        <end position="99"/>
    </location>
</feature>
<sequence length="600" mass="68630">MKLSSHYMRLREHYPYAIPDQELTATLGELAEALQCTHRNAQLLMGKMQQLGWVEWRPKRGRSSRSSLIFRAPAEDIALSIAKELVEHKDLRGALEQLSLFSPDSAAKESFHRWLSGQFGYTSEVQDNKRLDILRFPLTQPLQSLDPATIHFTTEAHLVHQLFDPLVRYNRLTQTIEPHIAHAWEVNSDRTVWTFHLRKGILFHHGRELAAEDVSYTFDRLRLLADGALYSWVHRQIERVEAVDPITVSVRLKEQSELFLQFAGTNRASIVPADRCAELGEAFALSPVGTGPFKLSHLDETMCVLDAFAPYFQGRAHLDRVELWHIPNLQQQDFDRTLGSFQMLHNYRLPDEASASWQQIQQKGATCRFLTFNLLKQGPLQDPDVRGLVMSALDRGRLLARIGGDAVAAADSFLTYRETTEAAPAAEPCQYDPERLRQLVSSSTGYRGERLRLCTIMQYAEDAQHVQALLQEAGFACEVKLLTAQQFKSEQRLHADLLLFSLMLDTDAELRLFDLYTSMQRHLEPSVKQVVASLLRQMLLEPSQTGRAELLARIESHLTAKRVLCFLYQKQLKTIYHTSVKGISLDALDWVQFKNIWFRP</sequence>
<evidence type="ECO:0000313" key="4">
    <source>
        <dbReference type="EMBL" id="MEK8128102.1"/>
    </source>
</evidence>
<dbReference type="InterPro" id="IPR039424">
    <property type="entry name" value="SBP_5"/>
</dbReference>
<dbReference type="PANTHER" id="PTHR30290:SF72">
    <property type="entry name" value="HTH-TYPE TRANSCRIPTIONAL REGULATOR SGRR"/>
    <property type="match status" value="1"/>
</dbReference>
<evidence type="ECO:0000259" key="2">
    <source>
        <dbReference type="Pfam" id="PF00496"/>
    </source>
</evidence>
<reference evidence="4 5" key="1">
    <citation type="submission" date="2024-04" db="EMBL/GenBank/DDBJ databases">
        <title>draft genome sequnece of Paenibacillus filicis.</title>
        <authorList>
            <person name="Kim D.-U."/>
        </authorList>
    </citation>
    <scope>NUCLEOTIDE SEQUENCE [LARGE SCALE GENOMIC DNA]</scope>
    <source>
        <strain evidence="4 5">KACC14197</strain>
    </source>
</reference>
<organism evidence="4 5">
    <name type="scientific">Paenibacillus filicis</name>
    <dbReference type="NCBI Taxonomy" id="669464"/>
    <lineage>
        <taxon>Bacteria</taxon>
        <taxon>Bacillati</taxon>
        <taxon>Bacillota</taxon>
        <taxon>Bacilli</taxon>
        <taxon>Bacillales</taxon>
        <taxon>Paenibacillaceae</taxon>
        <taxon>Paenibacillus</taxon>
    </lineage>
</organism>
<dbReference type="Pfam" id="PF12793">
    <property type="entry name" value="SgrR_N"/>
    <property type="match status" value="1"/>
</dbReference>
<protein>
    <submittedName>
        <fullName evidence="4">ABC transporter substrate-binding protein</fullName>
    </submittedName>
</protein>
<dbReference type="InterPro" id="IPR025370">
    <property type="entry name" value="SgrR_HTH_N"/>
</dbReference>
<dbReference type="Gene3D" id="3.40.190.10">
    <property type="entry name" value="Periplasmic binding protein-like II"/>
    <property type="match status" value="1"/>
</dbReference>
<dbReference type="Proteomes" id="UP001469365">
    <property type="component" value="Unassembled WGS sequence"/>
</dbReference>
<keyword evidence="1" id="KW-0238">DNA-binding</keyword>
<gene>
    <name evidence="4" type="ORF">WMW72_09325</name>
</gene>
<comment type="caution">
    <text evidence="4">The sequence shown here is derived from an EMBL/GenBank/DDBJ whole genome shotgun (WGS) entry which is preliminary data.</text>
</comment>
<evidence type="ECO:0000256" key="1">
    <source>
        <dbReference type="ARBA" id="ARBA00023125"/>
    </source>
</evidence>
<dbReference type="PANTHER" id="PTHR30290">
    <property type="entry name" value="PERIPLASMIC BINDING COMPONENT OF ABC TRANSPORTER"/>
    <property type="match status" value="1"/>
</dbReference>
<accession>A0ABU9DGV0</accession>
<dbReference type="EMBL" id="JBBPCC010000004">
    <property type="protein sequence ID" value="MEK8128102.1"/>
    <property type="molecule type" value="Genomic_DNA"/>
</dbReference>
<keyword evidence="5" id="KW-1185">Reference proteome</keyword>
<dbReference type="Gene3D" id="3.90.76.10">
    <property type="entry name" value="Dipeptide-binding Protein, Domain 1"/>
    <property type="match status" value="1"/>
</dbReference>